<organism evidence="1 2">
    <name type="scientific">Agrobacterium bohemicum</name>
    <dbReference type="NCBI Taxonomy" id="2052828"/>
    <lineage>
        <taxon>Bacteria</taxon>
        <taxon>Pseudomonadati</taxon>
        <taxon>Pseudomonadota</taxon>
        <taxon>Alphaproteobacteria</taxon>
        <taxon>Hyphomicrobiales</taxon>
        <taxon>Rhizobiaceae</taxon>
        <taxon>Rhizobium/Agrobacterium group</taxon>
        <taxon>Agrobacterium</taxon>
    </lineage>
</organism>
<protein>
    <submittedName>
        <fullName evidence="1">Uncharacterized protein</fullName>
    </submittedName>
</protein>
<accession>A0A135P0Z5</accession>
<dbReference type="RefSeq" id="WP_067648224.1">
    <property type="nucleotide sequence ID" value="NZ_KQ961027.1"/>
</dbReference>
<reference evidence="1 2" key="1">
    <citation type="submission" date="2015-11" db="EMBL/GenBank/DDBJ databases">
        <title>Draft genome sequence of Agrobacterium sp. R89-1.</title>
        <authorList>
            <person name="Zahradnik J."/>
            <person name="Kyslikova E."/>
            <person name="Palyzova A."/>
            <person name="Kyslik P."/>
        </authorList>
    </citation>
    <scope>NUCLEOTIDE SEQUENCE [LARGE SCALE GENOMIC DNA]</scope>
    <source>
        <strain evidence="1 2">R89-1</strain>
    </source>
</reference>
<dbReference type="AlphaFoldDB" id="A0A135P0Z5"/>
<evidence type="ECO:0000313" key="1">
    <source>
        <dbReference type="EMBL" id="KXG85085.1"/>
    </source>
</evidence>
<keyword evidence="2" id="KW-1185">Reference proteome</keyword>
<dbReference type="Proteomes" id="UP000070498">
    <property type="component" value="Unassembled WGS sequence"/>
</dbReference>
<gene>
    <name evidence="1" type="ORF">ATO67_10740</name>
</gene>
<dbReference type="STRING" id="2052828.ATO67_10740"/>
<name>A0A135P0Z5_9HYPH</name>
<evidence type="ECO:0000313" key="2">
    <source>
        <dbReference type="Proteomes" id="UP000070498"/>
    </source>
</evidence>
<sequence length="255" mass="28550">MNDFLSFDGDELIDGYSKNTVSYRPLDLSKANEKALKAIYDLFVNYFSNNGVGFKKSAFYGYDMHGVLGAWHYCYAINFIEKYDPEQAAACDEVNKNFFWQPPLIHYDVVKEYFKAPFEEGENPALWSYGLLKESMRRNGEKPKALAGMSLDDLIKAADAISELRGYVQLGNRTTSYASTAAGILAILAAKKALGVAGVIWGQTDNLLGIIEKALEEEILHRIDAKPNDDLDVVYFRSRAQMLGLKSLKLELGAR</sequence>
<dbReference type="EMBL" id="LNUW01000035">
    <property type="protein sequence ID" value="KXG85085.1"/>
    <property type="molecule type" value="Genomic_DNA"/>
</dbReference>
<comment type="caution">
    <text evidence="1">The sequence shown here is derived from an EMBL/GenBank/DDBJ whole genome shotgun (WGS) entry which is preliminary data.</text>
</comment>
<proteinExistence type="predicted"/>